<dbReference type="Proteomes" id="UP000092714">
    <property type="component" value="Unassembled WGS sequence"/>
</dbReference>
<gene>
    <name evidence="2" type="ORF">CP373A1_10105</name>
</gene>
<dbReference type="SUPFAM" id="SSF55729">
    <property type="entry name" value="Acyl-CoA N-acyltransferases (Nat)"/>
    <property type="match status" value="1"/>
</dbReference>
<dbReference type="Pfam" id="PF13420">
    <property type="entry name" value="Acetyltransf_4"/>
    <property type="match status" value="1"/>
</dbReference>
<protein>
    <recommendedName>
        <fullName evidence="1">N-acetyltransferase domain-containing protein</fullName>
    </recommendedName>
</protein>
<dbReference type="OrthoDB" id="1952641at2"/>
<sequence>MVDIDFEFKDYIVSSVEEDGLEELNNWIKINNSEDHTCYSLDSQMFYRRFLEYYVTENEFFLEIYKNNELVGVFKGRLELENKKELFIWLFIIKKELRNEGYGSEIVEGVIEYFMRLYTIDTIKVGVVQNNLEGISFWNSKGFKVERMTKDFFQDEEENGRNLVIMQRQ</sequence>
<dbReference type="PROSITE" id="PS51186">
    <property type="entry name" value="GNAT"/>
    <property type="match status" value="1"/>
</dbReference>
<evidence type="ECO:0000313" key="3">
    <source>
        <dbReference type="Proteomes" id="UP000092714"/>
    </source>
</evidence>
<organism evidence="2 3">
    <name type="scientific">Clostridium paraputrificum</name>
    <dbReference type="NCBI Taxonomy" id="29363"/>
    <lineage>
        <taxon>Bacteria</taxon>
        <taxon>Bacillati</taxon>
        <taxon>Bacillota</taxon>
        <taxon>Clostridia</taxon>
        <taxon>Eubacteriales</taxon>
        <taxon>Clostridiaceae</taxon>
        <taxon>Clostridium</taxon>
    </lineage>
</organism>
<dbReference type="RefSeq" id="WP_027096932.1">
    <property type="nucleotide sequence ID" value="NZ_CABHIH010000002.1"/>
</dbReference>
<dbReference type="InterPro" id="IPR016181">
    <property type="entry name" value="Acyl_CoA_acyltransferase"/>
</dbReference>
<name>A0A174QV25_9CLOT</name>
<reference evidence="2 3" key="1">
    <citation type="submission" date="2016-06" db="EMBL/GenBank/DDBJ databases">
        <authorList>
            <person name="Kjaerup R.B."/>
            <person name="Dalgaard T.S."/>
            <person name="Juul-Madsen H.R."/>
        </authorList>
    </citation>
    <scope>NUCLEOTIDE SEQUENCE [LARGE SCALE GENOMIC DNA]</scope>
    <source>
        <strain evidence="2 3">373-A1</strain>
    </source>
</reference>
<dbReference type="AlphaFoldDB" id="A0A174QV25"/>
<evidence type="ECO:0000259" key="1">
    <source>
        <dbReference type="PROSITE" id="PS51186"/>
    </source>
</evidence>
<dbReference type="EMBL" id="MAPZ01000019">
    <property type="protein sequence ID" value="OBY10846.1"/>
    <property type="molecule type" value="Genomic_DNA"/>
</dbReference>
<proteinExistence type="predicted"/>
<comment type="caution">
    <text evidence="2">The sequence shown here is derived from an EMBL/GenBank/DDBJ whole genome shotgun (WGS) entry which is preliminary data.</text>
</comment>
<dbReference type="eggNOG" id="COG0456">
    <property type="taxonomic scope" value="Bacteria"/>
</dbReference>
<evidence type="ECO:0000313" key="2">
    <source>
        <dbReference type="EMBL" id="OBY10846.1"/>
    </source>
</evidence>
<dbReference type="Gene3D" id="3.40.630.30">
    <property type="match status" value="1"/>
</dbReference>
<dbReference type="GeneID" id="42774768"/>
<keyword evidence="3" id="KW-1185">Reference proteome</keyword>
<dbReference type="InterPro" id="IPR000182">
    <property type="entry name" value="GNAT_dom"/>
</dbReference>
<dbReference type="CDD" id="cd04301">
    <property type="entry name" value="NAT_SF"/>
    <property type="match status" value="1"/>
</dbReference>
<dbReference type="GO" id="GO:0016747">
    <property type="term" value="F:acyltransferase activity, transferring groups other than amino-acyl groups"/>
    <property type="evidence" value="ECO:0007669"/>
    <property type="project" value="InterPro"/>
</dbReference>
<accession>A0A174QV25</accession>
<feature type="domain" description="N-acetyltransferase" evidence="1">
    <location>
        <begin position="11"/>
        <end position="169"/>
    </location>
</feature>